<sequence>MSWMWRNQLFRNWTSTKFVDVDGLWQLPQPPVLYFVFGRDAATLQSSYLIDDNTVYESYEADMPTDMARLAAIAKSNTECNPHFFVVNRGQEYWAVNITDPAVSFAFGPSTKTRVISQLVNGSATIQTLIDEGQPLAEAESRSSQSPGFKLRDGNGEEVVEGEPFALQVLTRNDGDEYDSEDDNWPCVMFDGKDWISTSKDFIMPDEIPTLYSTVDHGHIFGLAIVDGIAHITCDGMFLHSGSYESNYGILIQPFPPPEHRRIQISYDTNNDIMLSAWPTGHKAICEWIKFAYGHISLRDAHKNVSDKQSMRLRVVKI</sequence>
<dbReference type="OrthoDB" id="5579563at2759"/>
<gene>
    <name evidence="1" type="ORF">H4R26_004894</name>
</gene>
<protein>
    <submittedName>
        <fullName evidence="1">Uncharacterized protein</fullName>
    </submittedName>
</protein>
<name>A0A9W8BG69_9FUNG</name>
<accession>A0A9W8BG69</accession>
<dbReference type="AlphaFoldDB" id="A0A9W8BG69"/>
<comment type="caution">
    <text evidence="1">The sequence shown here is derived from an EMBL/GenBank/DDBJ whole genome shotgun (WGS) entry which is preliminary data.</text>
</comment>
<evidence type="ECO:0000313" key="1">
    <source>
        <dbReference type="EMBL" id="KAJ1999839.1"/>
    </source>
</evidence>
<proteinExistence type="predicted"/>
<keyword evidence="2" id="KW-1185">Reference proteome</keyword>
<evidence type="ECO:0000313" key="2">
    <source>
        <dbReference type="Proteomes" id="UP001150907"/>
    </source>
</evidence>
<organism evidence="1 2">
    <name type="scientific">Coemansia thaxteri</name>
    <dbReference type="NCBI Taxonomy" id="2663907"/>
    <lineage>
        <taxon>Eukaryota</taxon>
        <taxon>Fungi</taxon>
        <taxon>Fungi incertae sedis</taxon>
        <taxon>Zoopagomycota</taxon>
        <taxon>Kickxellomycotina</taxon>
        <taxon>Kickxellomycetes</taxon>
        <taxon>Kickxellales</taxon>
        <taxon>Kickxellaceae</taxon>
        <taxon>Coemansia</taxon>
    </lineage>
</organism>
<dbReference type="EMBL" id="JANBQF010000633">
    <property type="protein sequence ID" value="KAJ1999839.1"/>
    <property type="molecule type" value="Genomic_DNA"/>
</dbReference>
<reference evidence="1" key="1">
    <citation type="submission" date="2022-07" db="EMBL/GenBank/DDBJ databases">
        <title>Phylogenomic reconstructions and comparative analyses of Kickxellomycotina fungi.</title>
        <authorList>
            <person name="Reynolds N.K."/>
            <person name="Stajich J.E."/>
            <person name="Barry K."/>
            <person name="Grigoriev I.V."/>
            <person name="Crous P."/>
            <person name="Smith M.E."/>
        </authorList>
    </citation>
    <scope>NUCLEOTIDE SEQUENCE</scope>
    <source>
        <strain evidence="1">IMI 214461</strain>
    </source>
</reference>
<dbReference type="Proteomes" id="UP001150907">
    <property type="component" value="Unassembled WGS sequence"/>
</dbReference>